<feature type="domain" description="Cation/H+ exchanger transmembrane" evidence="7">
    <location>
        <begin position="87"/>
        <end position="456"/>
    </location>
</feature>
<evidence type="ECO:0000259" key="7">
    <source>
        <dbReference type="Pfam" id="PF00999"/>
    </source>
</evidence>
<feature type="transmembrane region" description="Helical" evidence="6">
    <location>
        <begin position="307"/>
        <end position="324"/>
    </location>
</feature>
<sequence>MILLTMCLGFSIYFTSKYLNKNTLFTKVKDIFGEVLLAIIGFLTLIFLLKKDIFNIIDDNKTTNSVVTLYILWIGGLFASRIALACKLAPLLGSLLIGVILKNLPLCEYFIVENKDIKESLCDIGFIIILIRSGIALDIKALKKYFFLCLSIVTISTLFDFFSTAGLCYKILNFPLQTSILFSIVLSCVAPVIIVPIMIEFKKQTNYESTGIITIILASATLINMLCVTAFAIVISINFEDEISFIELQKPISHGIIIGIFSGVASSFITINIFQHVDGNCHFKKSVTIMTYCLLMYFGGKYYKNNIIGSVGIISFTLIINYIFNKNNEEGLNKVDDIFKYGWNNFIEPLLFSTIGTSIKISEMNLNVFLIALLIIVISTIVKLIALISTSTLSHLNLKESIYIAFSFTAKATVQAALAPKLAIFLSQKNLPLEASLGYTIDKVVIIVTIISIIISAPLGHSLMTHFSQLILKEKAESGGDLDDNISRTEESQNFI</sequence>
<dbReference type="Pfam" id="PF00999">
    <property type="entry name" value="Na_H_Exchanger"/>
    <property type="match status" value="1"/>
</dbReference>
<feature type="transmembrane region" description="Helical" evidence="6">
    <location>
        <begin position="211"/>
        <end position="235"/>
    </location>
</feature>
<name>A0A0K0FND3_STRVS</name>
<dbReference type="STRING" id="75913.A0A0K0FND3"/>
<dbReference type="InterPro" id="IPR051843">
    <property type="entry name" value="CPA1_transporter"/>
</dbReference>
<protein>
    <submittedName>
        <fullName evidence="9">GH07323p (inferred by orthology to a D. melanogaster protein)</fullName>
    </submittedName>
</protein>
<feature type="transmembrane region" description="Helical" evidence="6">
    <location>
        <begin position="283"/>
        <end position="300"/>
    </location>
</feature>
<feature type="transmembrane region" description="Helical" evidence="6">
    <location>
        <begin position="256"/>
        <end position="277"/>
    </location>
</feature>
<accession>A0A0K0FND3</accession>
<dbReference type="InterPro" id="IPR038770">
    <property type="entry name" value="Na+/solute_symporter_sf"/>
</dbReference>
<dbReference type="PANTHER" id="PTHR31102:SF1">
    <property type="entry name" value="CATION_H+ EXCHANGER DOMAIN-CONTAINING PROTEIN"/>
    <property type="match status" value="1"/>
</dbReference>
<dbReference type="Gene3D" id="1.20.1530.20">
    <property type="match status" value="1"/>
</dbReference>
<reference evidence="9" key="2">
    <citation type="submission" date="2015-08" db="UniProtKB">
        <authorList>
            <consortium name="WormBaseParasite"/>
        </authorList>
    </citation>
    <scope>IDENTIFICATION</scope>
</reference>
<dbReference type="GO" id="GO:1902600">
    <property type="term" value="P:proton transmembrane transport"/>
    <property type="evidence" value="ECO:0007669"/>
    <property type="project" value="InterPro"/>
</dbReference>
<feature type="transmembrane region" description="Helical" evidence="6">
    <location>
        <begin position="145"/>
        <end position="168"/>
    </location>
</feature>
<dbReference type="GO" id="GO:0016020">
    <property type="term" value="C:membrane"/>
    <property type="evidence" value="ECO:0007669"/>
    <property type="project" value="UniProtKB-SubCell"/>
</dbReference>
<reference evidence="8" key="1">
    <citation type="submission" date="2014-07" db="EMBL/GenBank/DDBJ databases">
        <authorList>
            <person name="Martin A.A"/>
            <person name="De Silva N."/>
        </authorList>
    </citation>
    <scope>NUCLEOTIDE SEQUENCE</scope>
</reference>
<feature type="transmembrane region" description="Helical" evidence="6">
    <location>
        <begin position="31"/>
        <end position="49"/>
    </location>
</feature>
<keyword evidence="3 6" id="KW-0812">Transmembrane</keyword>
<comment type="subcellular location">
    <subcellularLocation>
        <location evidence="1">Membrane</location>
        <topology evidence="1">Multi-pass membrane protein</topology>
    </subcellularLocation>
</comment>
<dbReference type="InterPro" id="IPR006153">
    <property type="entry name" value="Cation/H_exchanger_TM"/>
</dbReference>
<dbReference type="WBParaSite" id="SVE_1051300.1">
    <property type="protein sequence ID" value="SVE_1051300.1"/>
    <property type="gene ID" value="SVE_1051300"/>
</dbReference>
<evidence type="ECO:0000256" key="6">
    <source>
        <dbReference type="SAM" id="Phobius"/>
    </source>
</evidence>
<proteinExistence type="inferred from homology"/>
<evidence type="ECO:0000256" key="1">
    <source>
        <dbReference type="ARBA" id="ARBA00004141"/>
    </source>
</evidence>
<dbReference type="GO" id="GO:0015297">
    <property type="term" value="F:antiporter activity"/>
    <property type="evidence" value="ECO:0007669"/>
    <property type="project" value="InterPro"/>
</dbReference>
<dbReference type="AlphaFoldDB" id="A0A0K0FND3"/>
<keyword evidence="4 6" id="KW-1133">Transmembrane helix</keyword>
<comment type="similarity">
    <text evidence="2">Belongs to the monovalent cation:proton antiporter 1 (CPA1) transporter (TC 2.A.36) family.</text>
</comment>
<evidence type="ECO:0000313" key="9">
    <source>
        <dbReference type="WBParaSite" id="SVE_1051300.1"/>
    </source>
</evidence>
<evidence type="ECO:0000256" key="2">
    <source>
        <dbReference type="ARBA" id="ARBA00007367"/>
    </source>
</evidence>
<keyword evidence="8" id="KW-1185">Reference proteome</keyword>
<evidence type="ECO:0000256" key="3">
    <source>
        <dbReference type="ARBA" id="ARBA00022692"/>
    </source>
</evidence>
<evidence type="ECO:0000313" key="8">
    <source>
        <dbReference type="Proteomes" id="UP000035680"/>
    </source>
</evidence>
<dbReference type="Proteomes" id="UP000035680">
    <property type="component" value="Unassembled WGS sequence"/>
</dbReference>
<evidence type="ECO:0000256" key="4">
    <source>
        <dbReference type="ARBA" id="ARBA00022989"/>
    </source>
</evidence>
<feature type="transmembrane region" description="Helical" evidence="6">
    <location>
        <begin position="69"/>
        <end position="101"/>
    </location>
</feature>
<keyword evidence="5 6" id="KW-0472">Membrane</keyword>
<dbReference type="PANTHER" id="PTHR31102">
    <property type="match status" value="1"/>
</dbReference>
<evidence type="ECO:0000256" key="5">
    <source>
        <dbReference type="ARBA" id="ARBA00023136"/>
    </source>
</evidence>
<feature type="transmembrane region" description="Helical" evidence="6">
    <location>
        <begin position="444"/>
        <end position="464"/>
    </location>
</feature>
<feature type="transmembrane region" description="Helical" evidence="6">
    <location>
        <begin position="368"/>
        <end position="390"/>
    </location>
</feature>
<organism evidence="8 9">
    <name type="scientific">Strongyloides venezuelensis</name>
    <name type="common">Threadworm</name>
    <dbReference type="NCBI Taxonomy" id="75913"/>
    <lineage>
        <taxon>Eukaryota</taxon>
        <taxon>Metazoa</taxon>
        <taxon>Ecdysozoa</taxon>
        <taxon>Nematoda</taxon>
        <taxon>Chromadorea</taxon>
        <taxon>Rhabditida</taxon>
        <taxon>Tylenchina</taxon>
        <taxon>Panagrolaimomorpha</taxon>
        <taxon>Strongyloidoidea</taxon>
        <taxon>Strongyloididae</taxon>
        <taxon>Strongyloides</taxon>
    </lineage>
</organism>
<feature type="transmembrane region" description="Helical" evidence="6">
    <location>
        <begin position="180"/>
        <end position="199"/>
    </location>
</feature>